<sequence>MVLQVEARIIICLGESGAKNDFGLSVFWGMDGRRQMRYGKVVVVIEDVTSYPKDGLRVYRIKVSLGSAGIGRSFELVHCPKWPDRRTASSDRCVMKTLERLKGACDGDIQDKHTDIRWRRDRKTARGRKTAVPLLHSVAGKTAVIQCLAGIDGTGTLIAVDMIVTRILNGDIVWVLDVFEELRGCRASAIQTSQQYLLVYATVFDYLREKFGADRYQAQYDKFKQLLEKMG</sequence>
<dbReference type="PRINTS" id="PR00700">
    <property type="entry name" value="PRTYPHPHTASE"/>
</dbReference>
<dbReference type="InterPro" id="IPR003595">
    <property type="entry name" value="Tyr_Pase_cat"/>
</dbReference>
<feature type="non-terminal residue" evidence="3">
    <location>
        <position position="1"/>
    </location>
</feature>
<dbReference type="AlphaFoldDB" id="A0AA36DFU9"/>
<evidence type="ECO:0000313" key="3">
    <source>
        <dbReference type="EMBL" id="CAJ0585746.1"/>
    </source>
</evidence>
<dbReference type="Pfam" id="PF00102">
    <property type="entry name" value="Y_phosphatase"/>
    <property type="match status" value="1"/>
</dbReference>
<evidence type="ECO:0000259" key="2">
    <source>
        <dbReference type="PROSITE" id="PS50056"/>
    </source>
</evidence>
<comment type="caution">
    <text evidence="3">The sequence shown here is derived from an EMBL/GenBank/DDBJ whole genome shotgun (WGS) entry which is preliminary data.</text>
</comment>
<evidence type="ECO:0000313" key="4">
    <source>
        <dbReference type="Proteomes" id="UP001177023"/>
    </source>
</evidence>
<organism evidence="3 4">
    <name type="scientific">Mesorhabditis spiculigera</name>
    <dbReference type="NCBI Taxonomy" id="96644"/>
    <lineage>
        <taxon>Eukaryota</taxon>
        <taxon>Metazoa</taxon>
        <taxon>Ecdysozoa</taxon>
        <taxon>Nematoda</taxon>
        <taxon>Chromadorea</taxon>
        <taxon>Rhabditida</taxon>
        <taxon>Rhabditina</taxon>
        <taxon>Rhabditomorpha</taxon>
        <taxon>Rhabditoidea</taxon>
        <taxon>Rhabditidae</taxon>
        <taxon>Mesorhabditinae</taxon>
        <taxon>Mesorhabditis</taxon>
    </lineage>
</organism>
<reference evidence="3" key="1">
    <citation type="submission" date="2023-06" db="EMBL/GenBank/DDBJ databases">
        <authorList>
            <person name="Delattre M."/>
        </authorList>
    </citation>
    <scope>NUCLEOTIDE SEQUENCE</scope>
    <source>
        <strain evidence="3">AF72</strain>
    </source>
</reference>
<gene>
    <name evidence="3" type="ORF">MSPICULIGERA_LOCUS23757</name>
</gene>
<dbReference type="PROSITE" id="PS50056">
    <property type="entry name" value="TYR_PHOSPHATASE_2"/>
    <property type="match status" value="1"/>
</dbReference>
<feature type="domain" description="Tyrosine specific protein phosphatases" evidence="2">
    <location>
        <begin position="129"/>
        <end position="197"/>
    </location>
</feature>
<name>A0AA36DFU9_9BILA</name>
<dbReference type="GO" id="GO:0004725">
    <property type="term" value="F:protein tyrosine phosphatase activity"/>
    <property type="evidence" value="ECO:0007669"/>
    <property type="project" value="InterPro"/>
</dbReference>
<dbReference type="Gene3D" id="3.90.190.10">
    <property type="entry name" value="Protein tyrosine phosphatase superfamily"/>
    <property type="match status" value="1"/>
</dbReference>
<dbReference type="InterPro" id="IPR000242">
    <property type="entry name" value="PTP_cat"/>
</dbReference>
<feature type="domain" description="Tyrosine-protein phosphatase" evidence="1">
    <location>
        <begin position="1"/>
        <end position="206"/>
    </location>
</feature>
<dbReference type="SUPFAM" id="SSF52799">
    <property type="entry name" value="(Phosphotyrosine protein) phosphatases II"/>
    <property type="match status" value="1"/>
</dbReference>
<proteinExistence type="predicted"/>
<dbReference type="Proteomes" id="UP001177023">
    <property type="component" value="Unassembled WGS sequence"/>
</dbReference>
<dbReference type="PROSITE" id="PS50055">
    <property type="entry name" value="TYR_PHOSPHATASE_PTP"/>
    <property type="match status" value="1"/>
</dbReference>
<dbReference type="InterPro" id="IPR000387">
    <property type="entry name" value="Tyr_Pase_dom"/>
</dbReference>
<dbReference type="PANTHER" id="PTHR46163">
    <property type="entry name" value="TYROSINE-PROTEIN PHOSPHATASE-RELATED"/>
    <property type="match status" value="1"/>
</dbReference>
<evidence type="ECO:0000259" key="1">
    <source>
        <dbReference type="PROSITE" id="PS50055"/>
    </source>
</evidence>
<dbReference type="InterPro" id="IPR052782">
    <property type="entry name" value="Oocyte-zygote_transition_reg"/>
</dbReference>
<accession>A0AA36DFU9</accession>
<evidence type="ECO:0008006" key="5">
    <source>
        <dbReference type="Google" id="ProtNLM"/>
    </source>
</evidence>
<protein>
    <recommendedName>
        <fullName evidence="5">Tyrosine-protein phosphatase domain-containing protein</fullName>
    </recommendedName>
</protein>
<keyword evidence="4" id="KW-1185">Reference proteome</keyword>
<dbReference type="InterPro" id="IPR029021">
    <property type="entry name" value="Prot-tyrosine_phosphatase-like"/>
</dbReference>
<dbReference type="EMBL" id="CATQJA010002706">
    <property type="protein sequence ID" value="CAJ0585746.1"/>
    <property type="molecule type" value="Genomic_DNA"/>
</dbReference>
<dbReference type="SMART" id="SM00404">
    <property type="entry name" value="PTPc_motif"/>
    <property type="match status" value="1"/>
</dbReference>